<reference evidence="1" key="1">
    <citation type="submission" date="2020-12" db="EMBL/GenBank/DDBJ databases">
        <title>Metabolic potential, ecology and presence of endohyphal bacteria is reflected in genomic diversity of Mucoromycotina.</title>
        <authorList>
            <person name="Muszewska A."/>
            <person name="Okrasinska A."/>
            <person name="Steczkiewicz K."/>
            <person name="Drgas O."/>
            <person name="Orlowska M."/>
            <person name="Perlinska-Lenart U."/>
            <person name="Aleksandrzak-Piekarczyk T."/>
            <person name="Szatraj K."/>
            <person name="Zielenkiewicz U."/>
            <person name="Pilsyk S."/>
            <person name="Malc E."/>
            <person name="Mieczkowski P."/>
            <person name="Kruszewska J.S."/>
            <person name="Biernat P."/>
            <person name="Pawlowska J."/>
        </authorList>
    </citation>
    <scope>NUCLEOTIDE SEQUENCE</scope>
    <source>
        <strain evidence="1">WA0000051536</strain>
    </source>
</reference>
<organism evidence="1 2">
    <name type="scientific">Umbelopsis vinacea</name>
    <dbReference type="NCBI Taxonomy" id="44442"/>
    <lineage>
        <taxon>Eukaryota</taxon>
        <taxon>Fungi</taxon>
        <taxon>Fungi incertae sedis</taxon>
        <taxon>Mucoromycota</taxon>
        <taxon>Mucoromycotina</taxon>
        <taxon>Umbelopsidomycetes</taxon>
        <taxon>Umbelopsidales</taxon>
        <taxon>Umbelopsidaceae</taxon>
        <taxon>Umbelopsis</taxon>
    </lineage>
</organism>
<dbReference type="EMBL" id="JAEPRA010000017">
    <property type="protein sequence ID" value="KAG2174093.1"/>
    <property type="molecule type" value="Genomic_DNA"/>
</dbReference>
<dbReference type="Proteomes" id="UP000612746">
    <property type="component" value="Unassembled WGS sequence"/>
</dbReference>
<evidence type="ECO:0000313" key="2">
    <source>
        <dbReference type="Proteomes" id="UP000612746"/>
    </source>
</evidence>
<evidence type="ECO:0000313" key="1">
    <source>
        <dbReference type="EMBL" id="KAG2174093.1"/>
    </source>
</evidence>
<sequence>MDINEPFELFYHLMKNERFFIVGLKTFLLPKGKPYSLAARPPHPRPRPRRWRPTVMAVDILPLDNLMDIDEPFELLLLDEELQSLHCRPQEAPFTKRKTIQHPPTISPLFSSAFPAMAPNANGRGHQ</sequence>
<gene>
    <name evidence="1" type="ORF">INT44_000207</name>
</gene>
<dbReference type="AlphaFoldDB" id="A0A8H7PHK5"/>
<proteinExistence type="predicted"/>
<protein>
    <submittedName>
        <fullName evidence="1">Uncharacterized protein</fullName>
    </submittedName>
</protein>
<keyword evidence="2" id="KW-1185">Reference proteome</keyword>
<comment type="caution">
    <text evidence="1">The sequence shown here is derived from an EMBL/GenBank/DDBJ whole genome shotgun (WGS) entry which is preliminary data.</text>
</comment>
<accession>A0A8H7PHK5</accession>
<name>A0A8H7PHK5_9FUNG</name>